<name>A0A9P5VK01_9FUNG</name>
<feature type="region of interest" description="Disordered" evidence="1">
    <location>
        <begin position="1"/>
        <end position="70"/>
    </location>
</feature>
<feature type="compositionally biased region" description="Basic and acidic residues" evidence="1">
    <location>
        <begin position="35"/>
        <end position="70"/>
    </location>
</feature>
<organism evidence="2 3">
    <name type="scientific">Podila minutissima</name>
    <dbReference type="NCBI Taxonomy" id="64525"/>
    <lineage>
        <taxon>Eukaryota</taxon>
        <taxon>Fungi</taxon>
        <taxon>Fungi incertae sedis</taxon>
        <taxon>Mucoromycota</taxon>
        <taxon>Mortierellomycotina</taxon>
        <taxon>Mortierellomycetes</taxon>
        <taxon>Mortierellales</taxon>
        <taxon>Mortierellaceae</taxon>
        <taxon>Podila</taxon>
    </lineage>
</organism>
<evidence type="ECO:0000313" key="3">
    <source>
        <dbReference type="Proteomes" id="UP000696485"/>
    </source>
</evidence>
<dbReference type="Proteomes" id="UP000696485">
    <property type="component" value="Unassembled WGS sequence"/>
</dbReference>
<evidence type="ECO:0000256" key="1">
    <source>
        <dbReference type="SAM" id="MobiDB-lite"/>
    </source>
</evidence>
<gene>
    <name evidence="2" type="ORF">BG006_008386</name>
</gene>
<dbReference type="AlphaFoldDB" id="A0A9P5VK01"/>
<evidence type="ECO:0000313" key="2">
    <source>
        <dbReference type="EMBL" id="KAF9328413.1"/>
    </source>
</evidence>
<accession>A0A9P5VK01</accession>
<sequence>MALSHLAKDQTQWPRRPHKVYDHRTPAPQLRSWRNKYDNGKGNKDVAKENKDVAKENKDVAKEINVKNRG</sequence>
<keyword evidence="3" id="KW-1185">Reference proteome</keyword>
<protein>
    <submittedName>
        <fullName evidence="2">Uncharacterized protein</fullName>
    </submittedName>
</protein>
<reference evidence="2" key="1">
    <citation type="journal article" date="2020" name="Fungal Divers.">
        <title>Resolving the Mortierellaceae phylogeny through synthesis of multi-gene phylogenetics and phylogenomics.</title>
        <authorList>
            <person name="Vandepol N."/>
            <person name="Liber J."/>
            <person name="Desiro A."/>
            <person name="Na H."/>
            <person name="Kennedy M."/>
            <person name="Barry K."/>
            <person name="Grigoriev I.V."/>
            <person name="Miller A.N."/>
            <person name="O'Donnell K."/>
            <person name="Stajich J.E."/>
            <person name="Bonito G."/>
        </authorList>
    </citation>
    <scope>NUCLEOTIDE SEQUENCE</scope>
    <source>
        <strain evidence="2">NVP1</strain>
    </source>
</reference>
<dbReference type="EMBL" id="JAAAUY010000566">
    <property type="protein sequence ID" value="KAF9328413.1"/>
    <property type="molecule type" value="Genomic_DNA"/>
</dbReference>
<comment type="caution">
    <text evidence="2">The sequence shown here is derived from an EMBL/GenBank/DDBJ whole genome shotgun (WGS) entry which is preliminary data.</text>
</comment>
<proteinExistence type="predicted"/>